<keyword evidence="2" id="KW-1185">Reference proteome</keyword>
<gene>
    <name evidence="1" type="ORF">F4821DRAFT_252967</name>
</gene>
<name>A0ACC0DNF8_9PEZI</name>
<evidence type="ECO:0000313" key="2">
    <source>
        <dbReference type="Proteomes" id="UP001497680"/>
    </source>
</evidence>
<reference evidence="1 2" key="1">
    <citation type="journal article" date="2022" name="New Phytol.">
        <title>Ecological generalism drives hyperdiversity of secondary metabolite gene clusters in xylarialean endophytes.</title>
        <authorList>
            <person name="Franco M.E.E."/>
            <person name="Wisecaver J.H."/>
            <person name="Arnold A.E."/>
            <person name="Ju Y.M."/>
            <person name="Slot J.C."/>
            <person name="Ahrendt S."/>
            <person name="Moore L.P."/>
            <person name="Eastman K.E."/>
            <person name="Scott K."/>
            <person name="Konkel Z."/>
            <person name="Mondo S.J."/>
            <person name="Kuo A."/>
            <person name="Hayes R.D."/>
            <person name="Haridas S."/>
            <person name="Andreopoulos B."/>
            <person name="Riley R."/>
            <person name="LaButti K."/>
            <person name="Pangilinan J."/>
            <person name="Lipzen A."/>
            <person name="Amirebrahimi M."/>
            <person name="Yan J."/>
            <person name="Adam C."/>
            <person name="Keymanesh K."/>
            <person name="Ng V."/>
            <person name="Louie K."/>
            <person name="Northen T."/>
            <person name="Drula E."/>
            <person name="Henrissat B."/>
            <person name="Hsieh H.M."/>
            <person name="Youens-Clark K."/>
            <person name="Lutzoni F."/>
            <person name="Miadlikowska J."/>
            <person name="Eastwood D.C."/>
            <person name="Hamelin R.C."/>
            <person name="Grigoriev I.V."/>
            <person name="U'Ren J.M."/>
        </authorList>
    </citation>
    <scope>NUCLEOTIDE SEQUENCE [LARGE SCALE GENOMIC DNA]</scope>
    <source>
        <strain evidence="1 2">ER1909</strain>
    </source>
</reference>
<dbReference type="EMBL" id="MU394280">
    <property type="protein sequence ID" value="KAI6093971.1"/>
    <property type="molecule type" value="Genomic_DNA"/>
</dbReference>
<sequence>MRDEPYYRHQPPWRPEMPHISIPIQTVPINVRPGVQPPSVTTVSLPGTTGFVLGADTCGFTSSSTITCDFGYECANIGNYRGCCSPGDEGCAATIYMECVDYEDVGYTANCGAHTLCCPQTNPFCFTYAYMTQDEPGTTFTHVQCNPSNGFGEMFPFPPELMTATSAEASSETNSSADDDSSSHSTPTGAIVGAVVGSVVLIILVIAAAVLICRRRRLNRRRADLNTQVAQSGNTKKTPQSSADISPSSEKEHAQAAAAKAANKKRTRRSLLRPLSLIREHPSPVEPAASSTPTRDKHKTVAVGSASRRSFGPNWPLGSSPTSNPLGAHPIDADLKKRLSDSRLGARMPDSGVDVGIGRSSSSGGGGQAARVPILQLPTPPPPGTKPAPLPLPPRSPRGSSGGTPTSTTAALQSPRLSYVPVSPIEAVAFGGNADKRVSRALDQIDGDSIAATARPRSAMQQTDEPVSPIESEGEDGDRNERSDVDEDAQRLSYVSAPSAPGDVDRDELVSPVSPDEAGSDREGDGRRRSPGPISPLEGSRPRTMGF</sequence>
<comment type="caution">
    <text evidence="1">The sequence shown here is derived from an EMBL/GenBank/DDBJ whole genome shotgun (WGS) entry which is preliminary data.</text>
</comment>
<evidence type="ECO:0000313" key="1">
    <source>
        <dbReference type="EMBL" id="KAI6093971.1"/>
    </source>
</evidence>
<accession>A0ACC0DNF8</accession>
<protein>
    <submittedName>
        <fullName evidence="1">Uncharacterized protein</fullName>
    </submittedName>
</protein>
<dbReference type="Proteomes" id="UP001497680">
    <property type="component" value="Unassembled WGS sequence"/>
</dbReference>
<organism evidence="1 2">
    <name type="scientific">Hypoxylon rubiginosum</name>
    <dbReference type="NCBI Taxonomy" id="110542"/>
    <lineage>
        <taxon>Eukaryota</taxon>
        <taxon>Fungi</taxon>
        <taxon>Dikarya</taxon>
        <taxon>Ascomycota</taxon>
        <taxon>Pezizomycotina</taxon>
        <taxon>Sordariomycetes</taxon>
        <taxon>Xylariomycetidae</taxon>
        <taxon>Xylariales</taxon>
        <taxon>Hypoxylaceae</taxon>
        <taxon>Hypoxylon</taxon>
    </lineage>
</organism>
<proteinExistence type="predicted"/>